<dbReference type="EMBL" id="OP712460">
    <property type="protein sequence ID" value="WBF76730.1"/>
    <property type="molecule type" value="Genomic_DNA"/>
</dbReference>
<keyword evidence="2" id="KW-1185">Reference proteome</keyword>
<accession>A0AAE9VVX7</accession>
<evidence type="ECO:0000313" key="1">
    <source>
        <dbReference type="EMBL" id="WBF76730.1"/>
    </source>
</evidence>
<organism evidence="1 2">
    <name type="scientific">Pseudomonas phage PSV3</name>
    <dbReference type="NCBI Taxonomy" id="3003632"/>
    <lineage>
        <taxon>Viruses</taxon>
        <taxon>Duplodnaviria</taxon>
        <taxon>Heunggongvirae</taxon>
        <taxon>Uroviricota</taxon>
        <taxon>Caudoviricetes</taxon>
        <taxon>Jondennisvirinae</taxon>
        <taxon>Septimatrevirus</taxon>
    </lineage>
</organism>
<name>A0AAE9VVX7_9CAUD</name>
<evidence type="ECO:0000313" key="2">
    <source>
        <dbReference type="Proteomes" id="UP001212357"/>
    </source>
</evidence>
<gene>
    <name evidence="1" type="ORF">PSV3_00028</name>
</gene>
<protein>
    <submittedName>
        <fullName evidence="1">Uncharacterized protein</fullName>
    </submittedName>
</protein>
<proteinExistence type="predicted"/>
<sequence length="91" mass="10211">MKEGEELALGCDLITNENPYYAQHVARAKADGLEFPQYRISGVMGHFGGSLDGIARLPERYGIDEPVLLERRLGIPTIPHFRRYGALRRVA</sequence>
<reference evidence="1" key="1">
    <citation type="submission" date="2022-10" db="EMBL/GenBank/DDBJ databases">
        <authorList>
            <person name="Li J.H."/>
            <person name="Ding Y.F."/>
            <person name="Wei Y.L."/>
        </authorList>
    </citation>
    <scope>NUCLEOTIDE SEQUENCE</scope>
</reference>
<dbReference type="Proteomes" id="UP001212357">
    <property type="component" value="Segment"/>
</dbReference>